<name>A0A7D4NZH7_9GAMM</name>
<feature type="domain" description="OmpA-like" evidence="5">
    <location>
        <begin position="98"/>
        <end position="214"/>
    </location>
</feature>
<proteinExistence type="predicted"/>
<dbReference type="KEGG" id="txa:HQN79_09330"/>
<dbReference type="GO" id="GO:0009279">
    <property type="term" value="C:cell outer membrane"/>
    <property type="evidence" value="ECO:0007669"/>
    <property type="project" value="UniProtKB-SubCell"/>
</dbReference>
<evidence type="ECO:0000256" key="3">
    <source>
        <dbReference type="ARBA" id="ARBA00023237"/>
    </source>
</evidence>
<dbReference type="CDD" id="cd07185">
    <property type="entry name" value="OmpA_C-like"/>
    <property type="match status" value="1"/>
</dbReference>
<dbReference type="PRINTS" id="PR01021">
    <property type="entry name" value="OMPADOMAIN"/>
</dbReference>
<dbReference type="PROSITE" id="PS51123">
    <property type="entry name" value="OMPA_2"/>
    <property type="match status" value="1"/>
</dbReference>
<dbReference type="AlphaFoldDB" id="A0A7D4NZH7"/>
<evidence type="ECO:0000256" key="2">
    <source>
        <dbReference type="ARBA" id="ARBA00023136"/>
    </source>
</evidence>
<dbReference type="Proteomes" id="UP000504724">
    <property type="component" value="Chromosome"/>
</dbReference>
<protein>
    <submittedName>
        <fullName evidence="6">OmpA family protein</fullName>
    </submittedName>
</protein>
<evidence type="ECO:0000259" key="5">
    <source>
        <dbReference type="PROSITE" id="PS51123"/>
    </source>
</evidence>
<evidence type="ECO:0000313" key="7">
    <source>
        <dbReference type="Proteomes" id="UP000504724"/>
    </source>
</evidence>
<keyword evidence="2 4" id="KW-0472">Membrane</keyword>
<keyword evidence="7" id="KW-1185">Reference proteome</keyword>
<sequence>MKKQIFTSLALVAAVGLSGCSQNPNKTKEEKESEANVATVLGAIGGAVLARQMGVDSRTGTVIGGVIGGVTARKIYQDVNKDTANDPNTNVEAVNIDGQEYIKVDVRDVNFRSGSAHLDPEMLDRLGPVLNALRNYPNTRVHIEGHTDSDGSRAFNQQLSENRSKNVAFYLMDNGISRDRIITYGYGEDRPIASNDTPEGKRMNRRVTFLISEY</sequence>
<dbReference type="Gene3D" id="3.30.1330.60">
    <property type="entry name" value="OmpA-like domain"/>
    <property type="match status" value="1"/>
</dbReference>
<dbReference type="PANTHER" id="PTHR30329">
    <property type="entry name" value="STATOR ELEMENT OF FLAGELLAR MOTOR COMPLEX"/>
    <property type="match status" value="1"/>
</dbReference>
<dbReference type="PANTHER" id="PTHR30329:SF21">
    <property type="entry name" value="LIPOPROTEIN YIAD-RELATED"/>
    <property type="match status" value="1"/>
</dbReference>
<reference evidence="6 7" key="1">
    <citation type="submission" date="2020-05" db="EMBL/GenBank/DDBJ databases">
        <title>Thiomicrorhabdus sediminis sp.nov. and Thiomicrorhabdus xiamenensis sp.nov., novel sulfur-oxidizing bacteria isolated from coastal sediment.</title>
        <authorList>
            <person name="Liu X."/>
        </authorList>
    </citation>
    <scope>NUCLEOTIDE SEQUENCE [LARGE SCALE GENOMIC DNA]</scope>
    <source>
        <strain evidence="6 7">G2</strain>
    </source>
</reference>
<organism evidence="6 7">
    <name type="scientific">Thiomicrorhabdus xiamenensis</name>
    <dbReference type="NCBI Taxonomy" id="2739063"/>
    <lineage>
        <taxon>Bacteria</taxon>
        <taxon>Pseudomonadati</taxon>
        <taxon>Pseudomonadota</taxon>
        <taxon>Gammaproteobacteria</taxon>
        <taxon>Thiotrichales</taxon>
        <taxon>Piscirickettsiaceae</taxon>
        <taxon>Thiomicrorhabdus</taxon>
    </lineage>
</organism>
<dbReference type="PROSITE" id="PS51257">
    <property type="entry name" value="PROKAR_LIPOPROTEIN"/>
    <property type="match status" value="1"/>
</dbReference>
<keyword evidence="3" id="KW-0998">Cell outer membrane</keyword>
<dbReference type="InterPro" id="IPR036737">
    <property type="entry name" value="OmpA-like_sf"/>
</dbReference>
<dbReference type="EMBL" id="CP054020">
    <property type="protein sequence ID" value="QKI89758.1"/>
    <property type="molecule type" value="Genomic_DNA"/>
</dbReference>
<comment type="subcellular location">
    <subcellularLocation>
        <location evidence="1">Cell outer membrane</location>
    </subcellularLocation>
</comment>
<dbReference type="SUPFAM" id="SSF103088">
    <property type="entry name" value="OmpA-like"/>
    <property type="match status" value="1"/>
</dbReference>
<dbReference type="PRINTS" id="PR01023">
    <property type="entry name" value="NAFLGMOTY"/>
</dbReference>
<evidence type="ECO:0000256" key="1">
    <source>
        <dbReference type="ARBA" id="ARBA00004442"/>
    </source>
</evidence>
<dbReference type="InterPro" id="IPR006664">
    <property type="entry name" value="OMP_bac"/>
</dbReference>
<evidence type="ECO:0000256" key="4">
    <source>
        <dbReference type="PROSITE-ProRule" id="PRU00473"/>
    </source>
</evidence>
<dbReference type="InterPro" id="IPR006665">
    <property type="entry name" value="OmpA-like"/>
</dbReference>
<dbReference type="RefSeq" id="WP_173285861.1">
    <property type="nucleotide sequence ID" value="NZ_CP054020.1"/>
</dbReference>
<gene>
    <name evidence="6" type="ORF">HQN79_09330</name>
</gene>
<dbReference type="Pfam" id="PF00691">
    <property type="entry name" value="OmpA"/>
    <property type="match status" value="1"/>
</dbReference>
<dbReference type="InterPro" id="IPR050330">
    <property type="entry name" value="Bact_OuterMem_StrucFunc"/>
</dbReference>
<accession>A0A7D4NZH7</accession>
<evidence type="ECO:0000313" key="6">
    <source>
        <dbReference type="EMBL" id="QKI89758.1"/>
    </source>
</evidence>